<name>A0A7D6ZEL6_9NOCA</name>
<reference evidence="4 5" key="1">
    <citation type="submission" date="2020-07" db="EMBL/GenBank/DDBJ databases">
        <authorList>
            <person name="Zhuang K."/>
            <person name="Ran Y."/>
        </authorList>
    </citation>
    <scope>NUCLEOTIDE SEQUENCE [LARGE SCALE GENOMIC DNA]</scope>
    <source>
        <strain evidence="4 5">WCH-YHL-001</strain>
    </source>
</reference>
<keyword evidence="2" id="KW-1133">Transmembrane helix</keyword>
<keyword evidence="5" id="KW-1185">Reference proteome</keyword>
<protein>
    <submittedName>
        <fullName evidence="4">Alpha/beta hydrolase</fullName>
    </submittedName>
</protein>
<dbReference type="InterPro" id="IPR029058">
    <property type="entry name" value="AB_hydrolase_fold"/>
</dbReference>
<dbReference type="Pfam" id="PF20434">
    <property type="entry name" value="BD-FAE"/>
    <property type="match status" value="1"/>
</dbReference>
<feature type="transmembrane region" description="Helical" evidence="2">
    <location>
        <begin position="34"/>
        <end position="62"/>
    </location>
</feature>
<keyword evidence="2" id="KW-0812">Transmembrane</keyword>
<dbReference type="InterPro" id="IPR049492">
    <property type="entry name" value="BD-FAE-like_dom"/>
</dbReference>
<dbReference type="KEGG" id="nhu:H0264_28010"/>
<gene>
    <name evidence="4" type="ORF">H0264_28010</name>
</gene>
<feature type="transmembrane region" description="Helical" evidence="2">
    <location>
        <begin position="74"/>
        <end position="96"/>
    </location>
</feature>
<dbReference type="GO" id="GO:0016787">
    <property type="term" value="F:hydrolase activity"/>
    <property type="evidence" value="ECO:0007669"/>
    <property type="project" value="UniProtKB-KW"/>
</dbReference>
<sequence length="388" mass="41432">MIVRSVFAAAAFLIAALMGLCTFAIARFRIPEQFLAFSVIVSNYGLYLIPLGIAGAGLALLVRVRGGRVMRWGGALIALVCAVGVVAAGFPLVASWQDADKVGASLSIKDYLKGGSNNGRPDERRSVAYNTVDGQELLLDVKLPPGTPDGPRPAVVWVHGGGWAEGDRGEGPKWHEWLNDRGYAVFAVDYRLSPPPRWNQAPNDVKCAVGWVKQHAADYLVDPARLMVVGGSAGGNLALMAAYSDERVQPSCAVTDTAVQAVAAFYPATDIATAYADPDMVSKVRTLAKDYTGGTPGQVPDHYAAASPVTYVRPGLPPTLLIHGTRDHVVPYTQSVELADKLAQAGVQYQLQPIPYGEHGFDAGWGDWGTQISRHVLGQFLDLKFPAP</sequence>
<proteinExistence type="predicted"/>
<feature type="domain" description="BD-FAE-like" evidence="3">
    <location>
        <begin position="139"/>
        <end position="342"/>
    </location>
</feature>
<dbReference type="PANTHER" id="PTHR48081">
    <property type="entry name" value="AB HYDROLASE SUPERFAMILY PROTEIN C4A8.06C"/>
    <property type="match status" value="1"/>
</dbReference>
<keyword evidence="1 4" id="KW-0378">Hydrolase</keyword>
<evidence type="ECO:0000256" key="1">
    <source>
        <dbReference type="ARBA" id="ARBA00022801"/>
    </source>
</evidence>
<evidence type="ECO:0000313" key="4">
    <source>
        <dbReference type="EMBL" id="QLY29119.1"/>
    </source>
</evidence>
<dbReference type="SUPFAM" id="SSF53474">
    <property type="entry name" value="alpha/beta-Hydrolases"/>
    <property type="match status" value="1"/>
</dbReference>
<organism evidence="4 5">
    <name type="scientific">Nocardia huaxiensis</name>
    <dbReference type="NCBI Taxonomy" id="2755382"/>
    <lineage>
        <taxon>Bacteria</taxon>
        <taxon>Bacillati</taxon>
        <taxon>Actinomycetota</taxon>
        <taxon>Actinomycetes</taxon>
        <taxon>Mycobacteriales</taxon>
        <taxon>Nocardiaceae</taxon>
        <taxon>Nocardia</taxon>
    </lineage>
</organism>
<dbReference type="EMBL" id="CP059399">
    <property type="protein sequence ID" value="QLY29119.1"/>
    <property type="molecule type" value="Genomic_DNA"/>
</dbReference>
<dbReference type="AlphaFoldDB" id="A0A7D6ZEL6"/>
<dbReference type="Proteomes" id="UP000515512">
    <property type="component" value="Chromosome"/>
</dbReference>
<dbReference type="InterPro" id="IPR050300">
    <property type="entry name" value="GDXG_lipolytic_enzyme"/>
</dbReference>
<dbReference type="Gene3D" id="3.40.50.1820">
    <property type="entry name" value="alpha/beta hydrolase"/>
    <property type="match status" value="1"/>
</dbReference>
<evidence type="ECO:0000256" key="2">
    <source>
        <dbReference type="SAM" id="Phobius"/>
    </source>
</evidence>
<evidence type="ECO:0000259" key="3">
    <source>
        <dbReference type="Pfam" id="PF20434"/>
    </source>
</evidence>
<evidence type="ECO:0000313" key="5">
    <source>
        <dbReference type="Proteomes" id="UP000515512"/>
    </source>
</evidence>
<dbReference type="RefSeq" id="WP_181580324.1">
    <property type="nucleotide sequence ID" value="NZ_CP059399.1"/>
</dbReference>
<keyword evidence="2" id="KW-0472">Membrane</keyword>
<accession>A0A7D6ZEL6</accession>